<dbReference type="SUPFAM" id="SSF103088">
    <property type="entry name" value="OmpA-like"/>
    <property type="match status" value="1"/>
</dbReference>
<dbReference type="GO" id="GO:0016020">
    <property type="term" value="C:membrane"/>
    <property type="evidence" value="ECO:0007669"/>
    <property type="project" value="UniProtKB-UniRule"/>
</dbReference>
<dbReference type="InterPro" id="IPR017732">
    <property type="entry name" value="T4/T6SS_DotU"/>
</dbReference>
<evidence type="ECO:0000259" key="4">
    <source>
        <dbReference type="PROSITE" id="PS51123"/>
    </source>
</evidence>
<feature type="domain" description="OmpA-like" evidence="4">
    <location>
        <begin position="344"/>
        <end position="464"/>
    </location>
</feature>
<dbReference type="NCBIfam" id="TIGR03349">
    <property type="entry name" value="IV_VI_DotU"/>
    <property type="match status" value="1"/>
</dbReference>
<evidence type="ECO:0000313" key="5">
    <source>
        <dbReference type="EMBL" id="MBW8726713.1"/>
    </source>
</evidence>
<evidence type="ECO:0000256" key="1">
    <source>
        <dbReference type="PROSITE-ProRule" id="PRU00473"/>
    </source>
</evidence>
<dbReference type="EMBL" id="JAEKLZ010000230">
    <property type="protein sequence ID" value="MBW8726713.1"/>
    <property type="molecule type" value="Genomic_DNA"/>
</dbReference>
<keyword evidence="3" id="KW-0812">Transmembrane</keyword>
<dbReference type="PROSITE" id="PS51123">
    <property type="entry name" value="OMPA_2"/>
    <property type="match status" value="1"/>
</dbReference>
<dbReference type="Pfam" id="PF09850">
    <property type="entry name" value="DotU"/>
    <property type="match status" value="1"/>
</dbReference>
<sequence length="466" mass="50399">MVEDDPFADPPDTDRTVIRPRPGGVRPAAVVGEGADGERTIAPRVVAPRSRLAAGLPDGPAGVVPLAPTGLNAVTQAAAPLLALAVRLKNRAVHRDVPVLRERVVAEIRSFERTALAAGASAEAIRAARYGLCATIDDLVLNTPWGSQSLWTKQSMVSTFYNETWGGERFFDILDHLMKDPERTLEILELYYVCLSLGFEGRYRLDARGPAKLAEIRDSLYRAIRRLRGEREAALSPHWKGVAAERRPLGRIVPLWVIGAATGAVLVGAFFAFRWFLDAALDPAMAAAAQAPPLGPVVIERSAPVEPPPAPPPPKVVVESSGIRLKKFLEPEIKEGLVSVTEDQQSVRVRINGSDLFASASDTVTPKRLSILNRIGEALKTEPGQVVIEGHTDSQRIRSARFGSNTELSLARANTVMKIFEQIVGTGRFSVEAKGDSEPLVTPDTTPEARAQNRRVEVILIKPTGG</sequence>
<proteinExistence type="predicted"/>
<feature type="transmembrane region" description="Helical" evidence="3">
    <location>
        <begin position="255"/>
        <end position="277"/>
    </location>
</feature>
<dbReference type="InterPro" id="IPR038522">
    <property type="entry name" value="T4/T6SS_DotU_sf"/>
</dbReference>
<organism evidence="5 6">
    <name type="scientific">Inquilinus limosus</name>
    <dbReference type="NCBI Taxonomy" id="171674"/>
    <lineage>
        <taxon>Bacteria</taxon>
        <taxon>Pseudomonadati</taxon>
        <taxon>Pseudomonadota</taxon>
        <taxon>Alphaproteobacteria</taxon>
        <taxon>Rhodospirillales</taxon>
        <taxon>Rhodospirillaceae</taxon>
        <taxon>Inquilinus</taxon>
    </lineage>
</organism>
<dbReference type="PANTHER" id="PTHR38033:SF1">
    <property type="entry name" value="DOTU FAMILY TYPE IV_VI SECRETION SYSTEM PROTEIN"/>
    <property type="match status" value="1"/>
</dbReference>
<evidence type="ECO:0000256" key="3">
    <source>
        <dbReference type="SAM" id="Phobius"/>
    </source>
</evidence>
<accession>A0A952KE28</accession>
<name>A0A952KE28_9PROT</name>
<evidence type="ECO:0000313" key="6">
    <source>
        <dbReference type="Proteomes" id="UP000700706"/>
    </source>
</evidence>
<comment type="caution">
    <text evidence="5">The sequence shown here is derived from an EMBL/GenBank/DDBJ whole genome shotgun (WGS) entry which is preliminary data.</text>
</comment>
<dbReference type="Gene3D" id="1.25.40.590">
    <property type="entry name" value="Type IV / VI secretion system, DotU"/>
    <property type="match status" value="1"/>
</dbReference>
<protein>
    <submittedName>
        <fullName evidence="5">Type IVB secretion system protein IcmH/DotU</fullName>
    </submittedName>
</protein>
<dbReference type="Pfam" id="PF00691">
    <property type="entry name" value="OmpA"/>
    <property type="match status" value="1"/>
</dbReference>
<evidence type="ECO:0000256" key="2">
    <source>
        <dbReference type="SAM" id="MobiDB-lite"/>
    </source>
</evidence>
<feature type="region of interest" description="Disordered" evidence="2">
    <location>
        <begin position="1"/>
        <end position="30"/>
    </location>
</feature>
<dbReference type="Proteomes" id="UP000700706">
    <property type="component" value="Unassembled WGS sequence"/>
</dbReference>
<dbReference type="PANTHER" id="PTHR38033">
    <property type="entry name" value="MEMBRANE PROTEIN-RELATED"/>
    <property type="match status" value="1"/>
</dbReference>
<keyword evidence="1 3" id="KW-0472">Membrane</keyword>
<dbReference type="NCBIfam" id="NF038228">
    <property type="entry name" value="IcmH_DotU_IVB"/>
    <property type="match status" value="1"/>
</dbReference>
<gene>
    <name evidence="5" type="primary">icmH</name>
    <name evidence="5" type="ORF">JF625_16405</name>
</gene>
<dbReference type="InterPro" id="IPR006665">
    <property type="entry name" value="OmpA-like"/>
</dbReference>
<keyword evidence="3" id="KW-1133">Transmembrane helix</keyword>
<reference evidence="5" key="1">
    <citation type="submission" date="2020-06" db="EMBL/GenBank/DDBJ databases">
        <title>Stable isotope informed genome-resolved metagenomics uncovers potential trophic interactions in rhizosphere soil.</title>
        <authorList>
            <person name="Starr E.P."/>
            <person name="Shi S."/>
            <person name="Blazewicz S.J."/>
            <person name="Koch B.J."/>
            <person name="Probst A.J."/>
            <person name="Hungate B.A."/>
            <person name="Pett-Ridge J."/>
            <person name="Firestone M.K."/>
            <person name="Banfield J.F."/>
        </authorList>
    </citation>
    <scope>NUCLEOTIDE SEQUENCE</scope>
    <source>
        <strain evidence="5">YM_69_17</strain>
    </source>
</reference>
<dbReference type="Gene3D" id="3.30.1330.60">
    <property type="entry name" value="OmpA-like domain"/>
    <property type="match status" value="1"/>
</dbReference>
<dbReference type="InterPro" id="IPR036737">
    <property type="entry name" value="OmpA-like_sf"/>
</dbReference>
<dbReference type="CDD" id="cd07185">
    <property type="entry name" value="OmpA_C-like"/>
    <property type="match status" value="1"/>
</dbReference>
<dbReference type="AlphaFoldDB" id="A0A952KE28"/>